<organism evidence="4 5">
    <name type="scientific">Nostocoides veronense</name>
    <dbReference type="NCBI Taxonomy" id="330836"/>
    <lineage>
        <taxon>Bacteria</taxon>
        <taxon>Bacillati</taxon>
        <taxon>Actinomycetota</taxon>
        <taxon>Actinomycetes</taxon>
        <taxon>Micrococcales</taxon>
        <taxon>Intrasporangiaceae</taxon>
        <taxon>Nostocoides</taxon>
    </lineage>
</organism>
<keyword evidence="5" id="KW-1185">Reference proteome</keyword>
<proteinExistence type="predicted"/>
<evidence type="ECO:0000313" key="4">
    <source>
        <dbReference type="EMBL" id="GAA1785389.1"/>
    </source>
</evidence>
<dbReference type="PANTHER" id="PTHR30204:SF89">
    <property type="entry name" value="HTH MERR-TYPE DOMAIN-CONTAINING PROTEIN"/>
    <property type="match status" value="1"/>
</dbReference>
<evidence type="ECO:0000259" key="3">
    <source>
        <dbReference type="PROSITE" id="PS50937"/>
    </source>
</evidence>
<feature type="compositionally biased region" description="Low complexity" evidence="2">
    <location>
        <begin position="88"/>
        <end position="102"/>
    </location>
</feature>
<dbReference type="Gene3D" id="1.10.1660.10">
    <property type="match status" value="1"/>
</dbReference>
<evidence type="ECO:0000256" key="2">
    <source>
        <dbReference type="SAM" id="MobiDB-lite"/>
    </source>
</evidence>
<dbReference type="PANTHER" id="PTHR30204">
    <property type="entry name" value="REDOX-CYCLING DRUG-SENSING TRANSCRIPTIONAL ACTIVATOR SOXR"/>
    <property type="match status" value="1"/>
</dbReference>
<sequence length="224" mass="24285">MAGQRIGAVLAALQPDFPDLSISKIRFLESEGLVEPQRSGSGYRYYSGADVERLRFILTAQRDRFWPLKVIRDALDGMERGLTVAEDAPSALPQPPQLAADPDLPDPGSMTIRTTARLNRAELARAAEAPLALLDELTSYGLLRPDRDGYFVGESVRIVAAAAQLAALGIEARHLRLFRTAAEREIGLVDYAASQAARPEPADVALACLALHTALVKDELARRG</sequence>
<accession>A0ABN2LGP9</accession>
<dbReference type="SMART" id="SM00422">
    <property type="entry name" value="HTH_MERR"/>
    <property type="match status" value="1"/>
</dbReference>
<evidence type="ECO:0000256" key="1">
    <source>
        <dbReference type="ARBA" id="ARBA00023125"/>
    </source>
</evidence>
<dbReference type="Proteomes" id="UP001499938">
    <property type="component" value="Unassembled WGS sequence"/>
</dbReference>
<keyword evidence="1" id="KW-0238">DNA-binding</keyword>
<protein>
    <submittedName>
        <fullName evidence="4">MerR family transcriptional regulator</fullName>
    </submittedName>
</protein>
<dbReference type="InterPro" id="IPR047057">
    <property type="entry name" value="MerR_fam"/>
</dbReference>
<reference evidence="4 5" key="1">
    <citation type="journal article" date="2019" name="Int. J. Syst. Evol. Microbiol.">
        <title>The Global Catalogue of Microorganisms (GCM) 10K type strain sequencing project: providing services to taxonomists for standard genome sequencing and annotation.</title>
        <authorList>
            <consortium name="The Broad Institute Genomics Platform"/>
            <consortium name="The Broad Institute Genome Sequencing Center for Infectious Disease"/>
            <person name="Wu L."/>
            <person name="Ma J."/>
        </authorList>
    </citation>
    <scope>NUCLEOTIDE SEQUENCE [LARGE SCALE GENOMIC DNA]</scope>
    <source>
        <strain evidence="4 5">JCM 15592</strain>
    </source>
</reference>
<dbReference type="EMBL" id="BAAAPO010000015">
    <property type="protein sequence ID" value="GAA1785389.1"/>
    <property type="molecule type" value="Genomic_DNA"/>
</dbReference>
<dbReference type="CDD" id="cd00592">
    <property type="entry name" value="HTH_MerR-like"/>
    <property type="match status" value="1"/>
</dbReference>
<dbReference type="SUPFAM" id="SSF46955">
    <property type="entry name" value="Putative DNA-binding domain"/>
    <property type="match status" value="1"/>
</dbReference>
<dbReference type="InterPro" id="IPR000551">
    <property type="entry name" value="MerR-type_HTH_dom"/>
</dbReference>
<dbReference type="PROSITE" id="PS50937">
    <property type="entry name" value="HTH_MERR_2"/>
    <property type="match status" value="1"/>
</dbReference>
<gene>
    <name evidence="4" type="ORF">GCM10009811_08160</name>
</gene>
<feature type="domain" description="HTH merR-type" evidence="3">
    <location>
        <begin position="19"/>
        <end position="77"/>
    </location>
</feature>
<evidence type="ECO:0000313" key="5">
    <source>
        <dbReference type="Proteomes" id="UP001499938"/>
    </source>
</evidence>
<feature type="region of interest" description="Disordered" evidence="2">
    <location>
        <begin position="88"/>
        <end position="107"/>
    </location>
</feature>
<comment type="caution">
    <text evidence="4">The sequence shown here is derived from an EMBL/GenBank/DDBJ whole genome shotgun (WGS) entry which is preliminary data.</text>
</comment>
<dbReference type="Pfam" id="PF13411">
    <property type="entry name" value="MerR_1"/>
    <property type="match status" value="1"/>
</dbReference>
<dbReference type="InterPro" id="IPR009061">
    <property type="entry name" value="DNA-bd_dom_put_sf"/>
</dbReference>
<name>A0ABN2LGP9_9MICO</name>
<dbReference type="RefSeq" id="WP_344081723.1">
    <property type="nucleotide sequence ID" value="NZ_BAAAPO010000015.1"/>
</dbReference>